<dbReference type="PANTHER" id="PTHR12847:SF9">
    <property type="entry name" value="NECAP-LIKE PROTEIN CG9132"/>
    <property type="match status" value="1"/>
</dbReference>
<feature type="compositionally biased region" description="Basic and acidic residues" evidence="1">
    <location>
        <begin position="134"/>
        <end position="146"/>
    </location>
</feature>
<dbReference type="Proteomes" id="UP000054097">
    <property type="component" value="Unassembled WGS sequence"/>
</dbReference>
<organism evidence="3 4">
    <name type="scientific">Serendipita vermifera MAFF 305830</name>
    <dbReference type="NCBI Taxonomy" id="933852"/>
    <lineage>
        <taxon>Eukaryota</taxon>
        <taxon>Fungi</taxon>
        <taxon>Dikarya</taxon>
        <taxon>Basidiomycota</taxon>
        <taxon>Agaricomycotina</taxon>
        <taxon>Agaricomycetes</taxon>
        <taxon>Sebacinales</taxon>
        <taxon>Serendipitaceae</taxon>
        <taxon>Serendipita</taxon>
    </lineage>
</organism>
<evidence type="ECO:0000313" key="4">
    <source>
        <dbReference type="Proteomes" id="UP000054097"/>
    </source>
</evidence>
<feature type="domain" description="NECAP PHear" evidence="2">
    <location>
        <begin position="11"/>
        <end position="167"/>
    </location>
</feature>
<dbReference type="PANTHER" id="PTHR12847">
    <property type="entry name" value="ATP-BINDING CASSETTE ABC TRANSPORTER-RELATED"/>
    <property type="match status" value="1"/>
</dbReference>
<feature type="compositionally biased region" description="Pro residues" evidence="1">
    <location>
        <begin position="195"/>
        <end position="205"/>
    </location>
</feature>
<dbReference type="InterPro" id="IPR011993">
    <property type="entry name" value="PH-like_dom_sf"/>
</dbReference>
<dbReference type="EMBL" id="KN824298">
    <property type="protein sequence ID" value="KIM27512.1"/>
    <property type="molecule type" value="Genomic_DNA"/>
</dbReference>
<gene>
    <name evidence="3" type="ORF">M408DRAFT_329961</name>
</gene>
<dbReference type="CDD" id="cd13228">
    <property type="entry name" value="PHear_NECAP"/>
    <property type="match status" value="1"/>
</dbReference>
<dbReference type="GO" id="GO:0030125">
    <property type="term" value="C:clathrin vesicle coat"/>
    <property type="evidence" value="ECO:0007669"/>
    <property type="project" value="TreeGrafter"/>
</dbReference>
<sequence length="205" mass="22330">MTDLFDADDEVESVLFVQREISVYRVPPLTSMDGYKAADWGLDQPLWKGRLRILEKESSGVIIVLEDGQTGTTFARAPYTDEGAVQPSLDSSRYFVLRVQDPTTGNKAHIGIGFTDRTESLDFKIALQDYEKRKNAPAKAEKEKEAVASGPKVDYSLKEGQTFKISIPGGRFASSSTSKPETASSSTAGSGSIPLLPPPPSVRKK</sequence>
<reference evidence="3 4" key="1">
    <citation type="submission" date="2014-04" db="EMBL/GenBank/DDBJ databases">
        <authorList>
            <consortium name="DOE Joint Genome Institute"/>
            <person name="Kuo A."/>
            <person name="Zuccaro A."/>
            <person name="Kohler A."/>
            <person name="Nagy L.G."/>
            <person name="Floudas D."/>
            <person name="Copeland A."/>
            <person name="Barry K.W."/>
            <person name="Cichocki N."/>
            <person name="Veneault-Fourrey C."/>
            <person name="LaButti K."/>
            <person name="Lindquist E.A."/>
            <person name="Lipzen A."/>
            <person name="Lundell T."/>
            <person name="Morin E."/>
            <person name="Murat C."/>
            <person name="Sun H."/>
            <person name="Tunlid A."/>
            <person name="Henrissat B."/>
            <person name="Grigoriev I.V."/>
            <person name="Hibbett D.S."/>
            <person name="Martin F."/>
            <person name="Nordberg H.P."/>
            <person name="Cantor M.N."/>
            <person name="Hua S.X."/>
        </authorList>
    </citation>
    <scope>NUCLEOTIDE SEQUENCE [LARGE SCALE GENOMIC DNA]</scope>
    <source>
        <strain evidence="3 4">MAFF 305830</strain>
    </source>
</reference>
<dbReference type="InterPro" id="IPR012466">
    <property type="entry name" value="NECAP_PHear"/>
</dbReference>
<proteinExistence type="predicted"/>
<evidence type="ECO:0000259" key="2">
    <source>
        <dbReference type="Pfam" id="PF07933"/>
    </source>
</evidence>
<dbReference type="GO" id="GO:0006897">
    <property type="term" value="P:endocytosis"/>
    <property type="evidence" value="ECO:0007669"/>
    <property type="project" value="InterPro"/>
</dbReference>
<dbReference type="AlphaFoldDB" id="A0A0C2XEG9"/>
<evidence type="ECO:0000256" key="1">
    <source>
        <dbReference type="SAM" id="MobiDB-lite"/>
    </source>
</evidence>
<name>A0A0C2XEG9_SERVB</name>
<keyword evidence="4" id="KW-1185">Reference proteome</keyword>
<feature type="region of interest" description="Disordered" evidence="1">
    <location>
        <begin position="134"/>
        <end position="153"/>
    </location>
</feature>
<dbReference type="STRING" id="933852.A0A0C2XEG9"/>
<evidence type="ECO:0000313" key="3">
    <source>
        <dbReference type="EMBL" id="KIM27512.1"/>
    </source>
</evidence>
<protein>
    <recommendedName>
        <fullName evidence="2">NECAP PHear domain-containing protein</fullName>
    </recommendedName>
</protein>
<dbReference type="Gene3D" id="2.30.29.30">
    <property type="entry name" value="Pleckstrin-homology domain (PH domain)/Phosphotyrosine-binding domain (PTB)"/>
    <property type="match status" value="1"/>
</dbReference>
<accession>A0A0C2XEG9</accession>
<dbReference type="SUPFAM" id="SSF50729">
    <property type="entry name" value="PH domain-like"/>
    <property type="match status" value="1"/>
</dbReference>
<feature type="region of interest" description="Disordered" evidence="1">
    <location>
        <begin position="167"/>
        <end position="205"/>
    </location>
</feature>
<reference evidence="4" key="2">
    <citation type="submission" date="2015-01" db="EMBL/GenBank/DDBJ databases">
        <title>Evolutionary Origins and Diversification of the Mycorrhizal Mutualists.</title>
        <authorList>
            <consortium name="DOE Joint Genome Institute"/>
            <consortium name="Mycorrhizal Genomics Consortium"/>
            <person name="Kohler A."/>
            <person name="Kuo A."/>
            <person name="Nagy L.G."/>
            <person name="Floudas D."/>
            <person name="Copeland A."/>
            <person name="Barry K.W."/>
            <person name="Cichocki N."/>
            <person name="Veneault-Fourrey C."/>
            <person name="LaButti K."/>
            <person name="Lindquist E.A."/>
            <person name="Lipzen A."/>
            <person name="Lundell T."/>
            <person name="Morin E."/>
            <person name="Murat C."/>
            <person name="Riley R."/>
            <person name="Ohm R."/>
            <person name="Sun H."/>
            <person name="Tunlid A."/>
            <person name="Henrissat B."/>
            <person name="Grigoriev I.V."/>
            <person name="Hibbett D.S."/>
            <person name="Martin F."/>
        </authorList>
    </citation>
    <scope>NUCLEOTIDE SEQUENCE [LARGE SCALE GENOMIC DNA]</scope>
    <source>
        <strain evidence="4">MAFF 305830</strain>
    </source>
</reference>
<feature type="compositionally biased region" description="Low complexity" evidence="1">
    <location>
        <begin position="173"/>
        <end position="194"/>
    </location>
</feature>
<dbReference type="HOGENOM" id="CLU_069884_2_1_1"/>
<dbReference type="OrthoDB" id="10265489at2759"/>
<dbReference type="Pfam" id="PF07933">
    <property type="entry name" value="DUF1681"/>
    <property type="match status" value="1"/>
</dbReference>